<protein>
    <recommendedName>
        <fullName evidence="1">DNA polymerase III tau subunit domain-containing protein</fullName>
    </recommendedName>
</protein>
<evidence type="ECO:0000313" key="2">
    <source>
        <dbReference type="EMBL" id="CAA6817836.1"/>
    </source>
</evidence>
<dbReference type="AlphaFoldDB" id="A0A6S6TRZ3"/>
<dbReference type="GO" id="GO:0003887">
    <property type="term" value="F:DNA-directed DNA polymerase activity"/>
    <property type="evidence" value="ECO:0007669"/>
    <property type="project" value="InterPro"/>
</dbReference>
<reference evidence="2" key="1">
    <citation type="submission" date="2020-01" db="EMBL/GenBank/DDBJ databases">
        <authorList>
            <person name="Meier V. D."/>
            <person name="Meier V D."/>
        </authorList>
    </citation>
    <scope>NUCLEOTIDE SEQUENCE</scope>
    <source>
        <strain evidence="2">HLG_WM_MAG_07</strain>
    </source>
</reference>
<proteinExistence type="predicted"/>
<dbReference type="InterPro" id="IPR038249">
    <property type="entry name" value="PolIII_tau_V_sf"/>
</dbReference>
<feature type="domain" description="DNA polymerase III tau subunit" evidence="1">
    <location>
        <begin position="2"/>
        <end position="82"/>
    </location>
</feature>
<name>A0A6S6TRZ3_9GAMM</name>
<dbReference type="InterPro" id="IPR021029">
    <property type="entry name" value="DNA_pol_III_tau_dom-5"/>
</dbReference>
<dbReference type="Pfam" id="PF12170">
    <property type="entry name" value="DNA_pol3_tau_5"/>
    <property type="match status" value="1"/>
</dbReference>
<accession>A0A6S6TRZ3</accession>
<dbReference type="EMBL" id="CACVAY010000084">
    <property type="protein sequence ID" value="CAA6817836.1"/>
    <property type="molecule type" value="Genomic_DNA"/>
</dbReference>
<organism evidence="2">
    <name type="scientific">uncultured Thiotrichaceae bacterium</name>
    <dbReference type="NCBI Taxonomy" id="298394"/>
    <lineage>
        <taxon>Bacteria</taxon>
        <taxon>Pseudomonadati</taxon>
        <taxon>Pseudomonadota</taxon>
        <taxon>Gammaproteobacteria</taxon>
        <taxon>Thiotrichales</taxon>
        <taxon>Thiotrichaceae</taxon>
        <taxon>environmental samples</taxon>
    </lineage>
</organism>
<sequence>MVLTLEEEGAELLTGATRSSLSNALDVWAGKAMRLIINVNKVTVETPSVRYHRVQEETQQRLEQIIYQDPFVRQLQSQLGGEVVPGSIKPKKERKES</sequence>
<evidence type="ECO:0000259" key="1">
    <source>
        <dbReference type="Pfam" id="PF12170"/>
    </source>
</evidence>
<dbReference type="Gene3D" id="3.30.300.150">
    <property type="entry name" value="DNA polymerase III, tau subunit, domain V"/>
    <property type="match status" value="1"/>
</dbReference>
<gene>
    <name evidence="2" type="ORF">HELGO_WM4875</name>
</gene>